<evidence type="ECO:0000313" key="12">
    <source>
        <dbReference type="Proteomes" id="UP000006753"/>
    </source>
</evidence>
<comment type="similarity">
    <text evidence="7">Belongs to the chloroperoxidase family.</text>
</comment>
<dbReference type="GeneID" id="18759022"/>
<feature type="region of interest" description="Disordered" evidence="8">
    <location>
        <begin position="250"/>
        <end position="281"/>
    </location>
</feature>
<dbReference type="PROSITE" id="PS51405">
    <property type="entry name" value="HEME_HALOPEROXIDASE"/>
    <property type="match status" value="1"/>
</dbReference>
<evidence type="ECO:0000256" key="8">
    <source>
        <dbReference type="SAM" id="MobiDB-lite"/>
    </source>
</evidence>
<keyword evidence="9" id="KW-0732">Signal</keyword>
<keyword evidence="5" id="KW-0560">Oxidoreductase</keyword>
<feature type="compositionally biased region" description="Low complexity" evidence="8">
    <location>
        <begin position="252"/>
        <end position="281"/>
    </location>
</feature>
<keyword evidence="6" id="KW-0408">Iron</keyword>
<comment type="cofactor">
    <cofactor evidence="1">
        <name>heme b</name>
        <dbReference type="ChEBI" id="CHEBI:60344"/>
    </cofactor>
</comment>
<dbReference type="SUPFAM" id="SSF47571">
    <property type="entry name" value="Cloroperoxidase"/>
    <property type="match status" value="1"/>
</dbReference>
<dbReference type="GO" id="GO:0046872">
    <property type="term" value="F:metal ion binding"/>
    <property type="evidence" value="ECO:0007669"/>
    <property type="project" value="UniProtKB-KW"/>
</dbReference>
<dbReference type="InterPro" id="IPR036851">
    <property type="entry name" value="Chloroperoxidase-like_sf"/>
</dbReference>
<dbReference type="AlphaFoldDB" id="K1WMB5"/>
<dbReference type="KEGG" id="mbe:MBM_03087"/>
<evidence type="ECO:0000256" key="1">
    <source>
        <dbReference type="ARBA" id="ARBA00001970"/>
    </source>
</evidence>
<dbReference type="Pfam" id="PF01328">
    <property type="entry name" value="Peroxidase_2"/>
    <property type="match status" value="1"/>
</dbReference>
<evidence type="ECO:0000256" key="9">
    <source>
        <dbReference type="SAM" id="SignalP"/>
    </source>
</evidence>
<accession>K1WMB5</accession>
<evidence type="ECO:0000256" key="5">
    <source>
        <dbReference type="ARBA" id="ARBA00023002"/>
    </source>
</evidence>
<evidence type="ECO:0000256" key="2">
    <source>
        <dbReference type="ARBA" id="ARBA00022559"/>
    </source>
</evidence>
<evidence type="ECO:0000259" key="10">
    <source>
        <dbReference type="PROSITE" id="PS51405"/>
    </source>
</evidence>
<keyword evidence="4" id="KW-0479">Metal-binding</keyword>
<protein>
    <recommendedName>
        <fullName evidence="10">Heme haloperoxidase family profile domain-containing protein</fullName>
    </recommendedName>
</protein>
<feature type="domain" description="Heme haloperoxidase family profile" evidence="10">
    <location>
        <begin position="32"/>
        <end position="242"/>
    </location>
</feature>
<dbReference type="InterPro" id="IPR000028">
    <property type="entry name" value="Chloroperoxidase"/>
</dbReference>
<keyword evidence="3" id="KW-0349">Heme</keyword>
<feature type="chain" id="PRO_5003854536" description="Heme haloperoxidase family profile domain-containing protein" evidence="9">
    <location>
        <begin position="19"/>
        <end position="304"/>
    </location>
</feature>
<dbReference type="OrthoDB" id="407298at2759"/>
<sequence length="304" mass="32537">MKLALLSMSMTTVSVASAHYCMERPPFNGAAARGDFVAAEEGAARGPCPMLNTLANHGFFPRDGRNITLDIATAAFKDALNFNATFAEQFWGQGMKAQPDPSVQSFDLTMLNVPSLLEHDASLSRADNTFGDVQPFNQSVFDETKSYWTADPVTIEMVANSMTARQLEMRAFNPNFTFTPASERVTFSEMAALFLVFGDIPSGTVSREYVVSWFENERLPTELGWTKSSTELTQSIIQEMSKRVANATSPITSPITAPDAPATPEAPGAGPAATSTSTAAAAAKARRSFARSLAALSRAGGHGA</sequence>
<proteinExistence type="inferred from homology"/>
<evidence type="ECO:0000256" key="3">
    <source>
        <dbReference type="ARBA" id="ARBA00022617"/>
    </source>
</evidence>
<dbReference type="EMBL" id="JH921432">
    <property type="protein sequence ID" value="EKD18845.1"/>
    <property type="molecule type" value="Genomic_DNA"/>
</dbReference>
<evidence type="ECO:0000256" key="7">
    <source>
        <dbReference type="ARBA" id="ARBA00025795"/>
    </source>
</evidence>
<evidence type="ECO:0000256" key="6">
    <source>
        <dbReference type="ARBA" id="ARBA00023004"/>
    </source>
</evidence>
<reference evidence="11" key="1">
    <citation type="journal article" date="2012" name="BMC Genomics">
        <title>Sequencing the genome of Marssonina brunnea reveals fungus-poplar co-evolution.</title>
        <authorList>
            <person name="Zhu S."/>
            <person name="Cao Y.-Z."/>
            <person name="Jiang C."/>
            <person name="Tan B.-Y."/>
            <person name="Wang Z."/>
            <person name="Feng S."/>
            <person name="Zhang L."/>
            <person name="Su X.-H."/>
            <person name="Brejova B."/>
            <person name="Vinar T."/>
            <person name="Xu M."/>
            <person name="Wang M.-X."/>
            <person name="Zhang S.-G."/>
            <person name="Huang M.-R."/>
            <person name="Wu R."/>
            <person name="Zhou Y."/>
        </authorList>
    </citation>
    <scope>NUCLEOTIDE SEQUENCE [LARGE SCALE GENOMIC DNA]</scope>
    <source>
        <strain evidence="11">MB_m1</strain>
    </source>
</reference>
<dbReference type="OMA" id="PMEINTT"/>
<name>K1WMB5_MARBU</name>
<dbReference type="RefSeq" id="XP_007290976.1">
    <property type="nucleotide sequence ID" value="XM_007290914.1"/>
</dbReference>
<dbReference type="Gene3D" id="1.10.489.10">
    <property type="entry name" value="Chloroperoxidase-like"/>
    <property type="match status" value="1"/>
</dbReference>
<feature type="signal peptide" evidence="9">
    <location>
        <begin position="1"/>
        <end position="18"/>
    </location>
</feature>
<dbReference type="InParanoid" id="K1WMB5"/>
<keyword evidence="2" id="KW-0575">Peroxidase</keyword>
<keyword evidence="12" id="KW-1185">Reference proteome</keyword>
<dbReference type="GO" id="GO:0004601">
    <property type="term" value="F:peroxidase activity"/>
    <property type="evidence" value="ECO:0007669"/>
    <property type="project" value="UniProtKB-KW"/>
</dbReference>
<dbReference type="Proteomes" id="UP000006753">
    <property type="component" value="Unassembled WGS sequence"/>
</dbReference>
<dbReference type="PANTHER" id="PTHR33577">
    <property type="entry name" value="STERIGMATOCYSTIN BIOSYNTHESIS PEROXIDASE STCC-RELATED"/>
    <property type="match status" value="1"/>
</dbReference>
<evidence type="ECO:0000313" key="11">
    <source>
        <dbReference type="EMBL" id="EKD18845.1"/>
    </source>
</evidence>
<dbReference type="HOGENOM" id="CLU_050230_0_0_1"/>
<gene>
    <name evidence="11" type="ORF">MBM_03087</name>
</gene>
<dbReference type="PANTHER" id="PTHR33577:SF7">
    <property type="entry name" value="HEME HALOPEROXIDASE FAMILY PROFILE DOMAIN-CONTAINING PROTEIN"/>
    <property type="match status" value="1"/>
</dbReference>
<evidence type="ECO:0000256" key="4">
    <source>
        <dbReference type="ARBA" id="ARBA00022723"/>
    </source>
</evidence>
<organism evidence="11 12">
    <name type="scientific">Marssonina brunnea f. sp. multigermtubi (strain MB_m1)</name>
    <name type="common">Marssonina leaf spot fungus</name>
    <dbReference type="NCBI Taxonomy" id="1072389"/>
    <lineage>
        <taxon>Eukaryota</taxon>
        <taxon>Fungi</taxon>
        <taxon>Dikarya</taxon>
        <taxon>Ascomycota</taxon>
        <taxon>Pezizomycotina</taxon>
        <taxon>Leotiomycetes</taxon>
        <taxon>Helotiales</taxon>
        <taxon>Drepanopezizaceae</taxon>
        <taxon>Drepanopeziza</taxon>
    </lineage>
</organism>